<evidence type="ECO:0000313" key="1">
    <source>
        <dbReference type="EMBL" id="XBS47509.1"/>
    </source>
</evidence>
<sequence>MDMDVRPFLGRIMKVNRNEEGLFIPIPKETLDRSGIFNSDEVEVIGHMDGTIAIRIATLCELCGRGSRLYELNMGPVNRKICAEDYYKLTGVYPQSLEKPTSENTTKTEQQ</sequence>
<name>A0AAU7PEQ8_9CAUD</name>
<accession>A0AAU7PEQ8</accession>
<reference evidence="1" key="1">
    <citation type="submission" date="2024-05" db="EMBL/GenBank/DDBJ databases">
        <authorList>
            <person name="Guo B."/>
        </authorList>
    </citation>
    <scope>NUCLEOTIDE SEQUENCE</scope>
</reference>
<protein>
    <recommendedName>
        <fullName evidence="2">SpoVT-AbrB domain-containing protein</fullName>
    </recommendedName>
</protein>
<gene>
    <name evidence="1" type="ORF">PECPMFCF_00040</name>
</gene>
<organism evidence="1">
    <name type="scientific">Bacillus phage PHBA67-J</name>
    <dbReference type="NCBI Taxonomy" id="3158977"/>
    <lineage>
        <taxon>Viruses</taxon>
        <taxon>Duplodnaviria</taxon>
        <taxon>Heunggongvirae</taxon>
        <taxon>Uroviricota</taxon>
        <taxon>Caudoviricetes</taxon>
    </lineage>
</organism>
<dbReference type="EMBL" id="PP858851">
    <property type="protein sequence ID" value="XBS47509.1"/>
    <property type="molecule type" value="Genomic_DNA"/>
</dbReference>
<proteinExistence type="predicted"/>
<evidence type="ECO:0008006" key="2">
    <source>
        <dbReference type="Google" id="ProtNLM"/>
    </source>
</evidence>